<keyword evidence="1" id="KW-0728">SH3 domain</keyword>
<gene>
    <name evidence="3" type="ORF">MGAL_10B010988</name>
</gene>
<dbReference type="SUPFAM" id="SSF50044">
    <property type="entry name" value="SH3-domain"/>
    <property type="match status" value="1"/>
</dbReference>
<dbReference type="AlphaFoldDB" id="A0A8B6DK51"/>
<evidence type="ECO:0000313" key="4">
    <source>
        <dbReference type="Proteomes" id="UP000596742"/>
    </source>
</evidence>
<sequence>MELNTWNKSCHKYGVAVVNYDPIRPEFLSLSVGDVVHIIEEYGSGNTGWFRGHLLSNRNQVVSTGINNLIFGQMR</sequence>
<dbReference type="InterPro" id="IPR001452">
    <property type="entry name" value="SH3_domain"/>
</dbReference>
<evidence type="ECO:0000256" key="1">
    <source>
        <dbReference type="ARBA" id="ARBA00022443"/>
    </source>
</evidence>
<proteinExistence type="predicted"/>
<reference evidence="3" key="1">
    <citation type="submission" date="2018-11" db="EMBL/GenBank/DDBJ databases">
        <authorList>
            <person name="Alioto T."/>
            <person name="Alioto T."/>
        </authorList>
    </citation>
    <scope>NUCLEOTIDE SEQUENCE</scope>
</reference>
<name>A0A8B6DK51_MYTGA</name>
<evidence type="ECO:0000259" key="2">
    <source>
        <dbReference type="Pfam" id="PF00018"/>
    </source>
</evidence>
<protein>
    <recommendedName>
        <fullName evidence="2">SH3 domain-containing protein</fullName>
    </recommendedName>
</protein>
<keyword evidence="4" id="KW-1185">Reference proteome</keyword>
<accession>A0A8B6DK51</accession>
<dbReference type="EMBL" id="UYJE01003565">
    <property type="protein sequence ID" value="VDI20326.1"/>
    <property type="molecule type" value="Genomic_DNA"/>
</dbReference>
<dbReference type="Pfam" id="PF00018">
    <property type="entry name" value="SH3_1"/>
    <property type="match status" value="1"/>
</dbReference>
<comment type="caution">
    <text evidence="3">The sequence shown here is derived from an EMBL/GenBank/DDBJ whole genome shotgun (WGS) entry which is preliminary data.</text>
</comment>
<organism evidence="3 4">
    <name type="scientific">Mytilus galloprovincialis</name>
    <name type="common">Mediterranean mussel</name>
    <dbReference type="NCBI Taxonomy" id="29158"/>
    <lineage>
        <taxon>Eukaryota</taxon>
        <taxon>Metazoa</taxon>
        <taxon>Spiralia</taxon>
        <taxon>Lophotrochozoa</taxon>
        <taxon>Mollusca</taxon>
        <taxon>Bivalvia</taxon>
        <taxon>Autobranchia</taxon>
        <taxon>Pteriomorphia</taxon>
        <taxon>Mytilida</taxon>
        <taxon>Mytiloidea</taxon>
        <taxon>Mytilidae</taxon>
        <taxon>Mytilinae</taxon>
        <taxon>Mytilus</taxon>
    </lineage>
</organism>
<evidence type="ECO:0000313" key="3">
    <source>
        <dbReference type="EMBL" id="VDI20326.1"/>
    </source>
</evidence>
<dbReference type="Gene3D" id="2.30.30.40">
    <property type="entry name" value="SH3 Domains"/>
    <property type="match status" value="1"/>
</dbReference>
<dbReference type="InterPro" id="IPR036028">
    <property type="entry name" value="SH3-like_dom_sf"/>
</dbReference>
<feature type="domain" description="SH3" evidence="2">
    <location>
        <begin position="15"/>
        <end position="57"/>
    </location>
</feature>
<dbReference type="Proteomes" id="UP000596742">
    <property type="component" value="Unassembled WGS sequence"/>
</dbReference>